<dbReference type="Pfam" id="PF00583">
    <property type="entry name" value="Acetyltransf_1"/>
    <property type="match status" value="1"/>
</dbReference>
<sequence length="299" mass="34218">MNYHYRAYEHTDMLKVRQFLSEAYGRFKRPNSWLIARWEFEIFFFQLRAGTLQDWERNIGLWEDETGRLAAVASKDGDFYFQLDSENPPDSLTGEMFDYIEGKSAREPAEYCKLAIPNFMGNLERQALSRGYELLPDESDSAVSIMLDREFPVSLPEGFRLCSGEEVSNHAKALGHIMAFNYPGTKEAERMLQFYGGIREAPGYSPELDLALLNAQGEVVSFCNAFVDEANRIGMLEPVGTHPDYRKCGLGKAVIYEALKRLRSKGMVKAYTGPYQPFYERIGFTIEVELGVWRKKING</sequence>
<dbReference type="SUPFAM" id="SSF55729">
    <property type="entry name" value="Acyl-CoA N-acyltransferases (Nat)"/>
    <property type="match status" value="1"/>
</dbReference>
<dbReference type="InterPro" id="IPR000182">
    <property type="entry name" value="GNAT_dom"/>
</dbReference>
<dbReference type="CDD" id="cd04301">
    <property type="entry name" value="NAT_SF"/>
    <property type="match status" value="1"/>
</dbReference>
<keyword evidence="2" id="KW-0808">Transferase</keyword>
<accession>A0A1G8TCK2</accession>
<dbReference type="OrthoDB" id="62792at2"/>
<dbReference type="AlphaFoldDB" id="A0A1G8TCK2"/>
<gene>
    <name evidence="2" type="ORF">SAMN05216192_11655</name>
</gene>
<protein>
    <submittedName>
        <fullName evidence="2">Acetyltransferase (GNAT) family protein</fullName>
    </submittedName>
</protein>
<name>A0A1G8TCK2_9BACL</name>
<evidence type="ECO:0000313" key="2">
    <source>
        <dbReference type="EMBL" id="SDJ38410.1"/>
    </source>
</evidence>
<dbReference type="PROSITE" id="PS51186">
    <property type="entry name" value="GNAT"/>
    <property type="match status" value="1"/>
</dbReference>
<dbReference type="Gene3D" id="3.40.630.30">
    <property type="match status" value="1"/>
</dbReference>
<evidence type="ECO:0000259" key="1">
    <source>
        <dbReference type="PROSITE" id="PS51186"/>
    </source>
</evidence>
<dbReference type="STRING" id="1174501.SAMN05216192_11655"/>
<evidence type="ECO:0000313" key="3">
    <source>
        <dbReference type="Proteomes" id="UP000199050"/>
    </source>
</evidence>
<keyword evidence="3" id="KW-1185">Reference proteome</keyword>
<feature type="domain" description="N-acetyltransferase" evidence="1">
    <location>
        <begin position="165"/>
        <end position="299"/>
    </location>
</feature>
<dbReference type="EMBL" id="FNDX01000016">
    <property type="protein sequence ID" value="SDJ38410.1"/>
    <property type="molecule type" value="Genomic_DNA"/>
</dbReference>
<organism evidence="2 3">
    <name type="scientific">Paenibacillus typhae</name>
    <dbReference type="NCBI Taxonomy" id="1174501"/>
    <lineage>
        <taxon>Bacteria</taxon>
        <taxon>Bacillati</taxon>
        <taxon>Bacillota</taxon>
        <taxon>Bacilli</taxon>
        <taxon>Bacillales</taxon>
        <taxon>Paenibacillaceae</taxon>
        <taxon>Paenibacillus</taxon>
    </lineage>
</organism>
<dbReference type="GO" id="GO:0016747">
    <property type="term" value="F:acyltransferase activity, transferring groups other than amino-acyl groups"/>
    <property type="evidence" value="ECO:0007669"/>
    <property type="project" value="InterPro"/>
</dbReference>
<dbReference type="RefSeq" id="WP_090715313.1">
    <property type="nucleotide sequence ID" value="NZ_CBCSKY010000026.1"/>
</dbReference>
<dbReference type="InterPro" id="IPR016181">
    <property type="entry name" value="Acyl_CoA_acyltransferase"/>
</dbReference>
<proteinExistence type="predicted"/>
<dbReference type="Proteomes" id="UP000199050">
    <property type="component" value="Unassembled WGS sequence"/>
</dbReference>
<reference evidence="3" key="1">
    <citation type="submission" date="2016-10" db="EMBL/GenBank/DDBJ databases">
        <authorList>
            <person name="Varghese N."/>
            <person name="Submissions S."/>
        </authorList>
    </citation>
    <scope>NUCLEOTIDE SEQUENCE [LARGE SCALE GENOMIC DNA]</scope>
    <source>
        <strain evidence="3">CGMCC 1.11012</strain>
    </source>
</reference>